<sequence length="490" mass="56115">MALEAFSKLIEAIKAGPKEKRLALQFIGRFCKNFPTEMTKALEAIFDLCEDEDVTIRKQAVKELPTLVRASPETLPRVVSILIQLLQANDTTEITQVQGSLLAVYYLNQIETVSEILNEIQRSQEDLLRKRALRFLCTRIGVLDESDLSKDVEEHIIKKCKEIANDLDPEEFITVIKLLSTLKSMQTLLARQELVNMITAQCHLEEGWNGEDTDRIATVAAFMNHAISLLSKNVHSTKFVTFMLDYVVENIPKLPLSSDDKLDLFRVLAEMCPYCGEFENVKQRLGKLFDVLLTFLPKPQAESVEESTSTNNETPVFEFSFIECLMYSLHQLSRKYPDFLIAEENEEKVKDFRLRLRYFYRGLSNYTNQLKAAIDIKSNTDDQDEQKKSRLIAYKICSNNQALLRDLCRSPPSFKTTVTLSWKPIEELKRSISESDGANGNSKDNASNKRVSRPEQAVYKPPGGKFSNDASNNRSTYTTTKNRRGYYQRY</sequence>
<feature type="compositionally biased region" description="Polar residues" evidence="3">
    <location>
        <begin position="468"/>
        <end position="480"/>
    </location>
</feature>
<dbReference type="InterPro" id="IPR011989">
    <property type="entry name" value="ARM-like"/>
</dbReference>
<dbReference type="GO" id="GO:0006915">
    <property type="term" value="P:apoptotic process"/>
    <property type="evidence" value="ECO:0007669"/>
    <property type="project" value="UniProtKB-KW"/>
</dbReference>
<dbReference type="Gene3D" id="1.25.10.10">
    <property type="entry name" value="Leucine-rich Repeat Variant"/>
    <property type="match status" value="1"/>
</dbReference>
<organism evidence="5 8">
    <name type="scientific">Didymodactylos carnosus</name>
    <dbReference type="NCBI Taxonomy" id="1234261"/>
    <lineage>
        <taxon>Eukaryota</taxon>
        <taxon>Metazoa</taxon>
        <taxon>Spiralia</taxon>
        <taxon>Gnathifera</taxon>
        <taxon>Rotifera</taxon>
        <taxon>Eurotatoria</taxon>
        <taxon>Bdelloidea</taxon>
        <taxon>Philodinida</taxon>
        <taxon>Philodinidae</taxon>
        <taxon>Didymodactylos</taxon>
    </lineage>
</organism>
<dbReference type="EMBL" id="CAJOBA010004313">
    <property type="protein sequence ID" value="CAF3709494.1"/>
    <property type="molecule type" value="Genomic_DNA"/>
</dbReference>
<dbReference type="Proteomes" id="UP000681722">
    <property type="component" value="Unassembled WGS sequence"/>
</dbReference>
<keyword evidence="2" id="KW-0053">Apoptosis</keyword>
<dbReference type="OrthoDB" id="19224at2759"/>
<dbReference type="Proteomes" id="UP000677228">
    <property type="component" value="Unassembled WGS sequence"/>
</dbReference>
<dbReference type="GO" id="GO:0005634">
    <property type="term" value="C:nucleus"/>
    <property type="evidence" value="ECO:0007669"/>
    <property type="project" value="TreeGrafter"/>
</dbReference>
<dbReference type="GO" id="GO:0043066">
    <property type="term" value="P:negative regulation of apoptotic process"/>
    <property type="evidence" value="ECO:0007669"/>
    <property type="project" value="TreeGrafter"/>
</dbReference>
<reference evidence="5" key="1">
    <citation type="submission" date="2021-02" db="EMBL/GenBank/DDBJ databases">
        <authorList>
            <person name="Nowell W R."/>
        </authorList>
    </citation>
    <scope>NUCLEOTIDE SEQUENCE</scope>
</reference>
<dbReference type="SUPFAM" id="SSF48371">
    <property type="entry name" value="ARM repeat"/>
    <property type="match status" value="1"/>
</dbReference>
<evidence type="ECO:0000313" key="4">
    <source>
        <dbReference type="EMBL" id="CAF0933374.1"/>
    </source>
</evidence>
<feature type="region of interest" description="Disordered" evidence="3">
    <location>
        <begin position="431"/>
        <end position="490"/>
    </location>
</feature>
<name>A0A814G0L3_9BILA</name>
<feature type="compositionally biased region" description="Basic residues" evidence="3">
    <location>
        <begin position="481"/>
        <end position="490"/>
    </location>
</feature>
<evidence type="ECO:0000313" key="7">
    <source>
        <dbReference type="EMBL" id="CAF3763864.1"/>
    </source>
</evidence>
<evidence type="ECO:0000313" key="8">
    <source>
        <dbReference type="Proteomes" id="UP000663829"/>
    </source>
</evidence>
<accession>A0A814G0L3</accession>
<comment type="similarity">
    <text evidence="1">Belongs to the API5 family.</text>
</comment>
<evidence type="ECO:0000313" key="5">
    <source>
        <dbReference type="EMBL" id="CAF0991935.1"/>
    </source>
</evidence>
<dbReference type="InterPro" id="IPR008383">
    <property type="entry name" value="API5"/>
</dbReference>
<dbReference type="EMBL" id="CAJOBC010003033">
    <property type="protein sequence ID" value="CAF3763864.1"/>
    <property type="molecule type" value="Genomic_DNA"/>
</dbReference>
<dbReference type="PANTHER" id="PTHR12758">
    <property type="entry name" value="APOPTOSIS INHIBITOR 5-RELATED"/>
    <property type="match status" value="1"/>
</dbReference>
<evidence type="ECO:0000256" key="3">
    <source>
        <dbReference type="SAM" id="MobiDB-lite"/>
    </source>
</evidence>
<protein>
    <recommendedName>
        <fullName evidence="9">Apoptosis inhibitor 5</fullName>
    </recommendedName>
</protein>
<keyword evidence="8" id="KW-1185">Reference proteome</keyword>
<dbReference type="AlphaFoldDB" id="A0A814G0L3"/>
<proteinExistence type="inferred from homology"/>
<evidence type="ECO:0008006" key="9">
    <source>
        <dbReference type="Google" id="ProtNLM"/>
    </source>
</evidence>
<dbReference type="PANTHER" id="PTHR12758:SF19">
    <property type="entry name" value="APOPTOSIS INHIBITOR 5"/>
    <property type="match status" value="1"/>
</dbReference>
<comment type="caution">
    <text evidence="5">The sequence shown here is derived from an EMBL/GenBank/DDBJ whole genome shotgun (WGS) entry which is preliminary data.</text>
</comment>
<evidence type="ECO:0000256" key="1">
    <source>
        <dbReference type="ARBA" id="ARBA00009515"/>
    </source>
</evidence>
<dbReference type="InterPro" id="IPR016024">
    <property type="entry name" value="ARM-type_fold"/>
</dbReference>
<dbReference type="Pfam" id="PF05918">
    <property type="entry name" value="API5"/>
    <property type="match status" value="1"/>
</dbReference>
<dbReference type="Proteomes" id="UP000682733">
    <property type="component" value="Unassembled WGS sequence"/>
</dbReference>
<evidence type="ECO:0000256" key="2">
    <source>
        <dbReference type="ARBA" id="ARBA00022703"/>
    </source>
</evidence>
<evidence type="ECO:0000313" key="6">
    <source>
        <dbReference type="EMBL" id="CAF3709494.1"/>
    </source>
</evidence>
<dbReference type="EMBL" id="CAJNOK010004310">
    <property type="protein sequence ID" value="CAF0933374.1"/>
    <property type="molecule type" value="Genomic_DNA"/>
</dbReference>
<feature type="compositionally biased region" description="Polar residues" evidence="3">
    <location>
        <begin position="434"/>
        <end position="449"/>
    </location>
</feature>
<gene>
    <name evidence="5" type="ORF">GPM918_LOCUS13299</name>
    <name evidence="4" type="ORF">OVA965_LOCUS11254</name>
    <name evidence="7" type="ORF">SRO942_LOCUS13299</name>
    <name evidence="6" type="ORF">TMI583_LOCUS11252</name>
</gene>
<dbReference type="GO" id="GO:0003723">
    <property type="term" value="F:RNA binding"/>
    <property type="evidence" value="ECO:0007669"/>
    <property type="project" value="TreeGrafter"/>
</dbReference>
<dbReference type="Proteomes" id="UP000663829">
    <property type="component" value="Unassembled WGS sequence"/>
</dbReference>
<dbReference type="EMBL" id="CAJNOQ010003033">
    <property type="protein sequence ID" value="CAF0991935.1"/>
    <property type="molecule type" value="Genomic_DNA"/>
</dbReference>